<evidence type="ECO:0000313" key="1">
    <source>
        <dbReference type="EMBL" id="KAK9681531.1"/>
    </source>
</evidence>
<sequence>MSRPSHLFFECPYSEKCVQVIDNKLGMHIPPTDTWSWWEQFCFKSAFHKQFVGASICALIYRVWLARNHSLHNSVLVRTEIWSKSLIAELVCRRKSVVDSSKIVSHMHWLSNM</sequence>
<dbReference type="EMBL" id="JBDFQZ010000010">
    <property type="protein sequence ID" value="KAK9681531.1"/>
    <property type="molecule type" value="Genomic_DNA"/>
</dbReference>
<dbReference type="AlphaFoldDB" id="A0AAW1HWY8"/>
<accession>A0AAW1HWY8</accession>
<reference evidence="1" key="1">
    <citation type="submission" date="2024-03" db="EMBL/GenBank/DDBJ databases">
        <title>WGS assembly of Saponaria officinalis var. Norfolk2.</title>
        <authorList>
            <person name="Jenkins J."/>
            <person name="Shu S."/>
            <person name="Grimwood J."/>
            <person name="Barry K."/>
            <person name="Goodstein D."/>
            <person name="Schmutz J."/>
            <person name="Leebens-Mack J."/>
            <person name="Osbourn A."/>
        </authorList>
    </citation>
    <scope>NUCLEOTIDE SEQUENCE [LARGE SCALE GENOMIC DNA]</scope>
    <source>
        <strain evidence="1">JIC</strain>
    </source>
</reference>
<gene>
    <name evidence="1" type="ORF">RND81_10G008800</name>
</gene>
<dbReference type="Proteomes" id="UP001443914">
    <property type="component" value="Unassembled WGS sequence"/>
</dbReference>
<evidence type="ECO:0008006" key="3">
    <source>
        <dbReference type="Google" id="ProtNLM"/>
    </source>
</evidence>
<evidence type="ECO:0000313" key="2">
    <source>
        <dbReference type="Proteomes" id="UP001443914"/>
    </source>
</evidence>
<proteinExistence type="predicted"/>
<protein>
    <recommendedName>
        <fullName evidence="3">Reverse transcriptase zinc-binding domain-containing protein</fullName>
    </recommendedName>
</protein>
<organism evidence="1 2">
    <name type="scientific">Saponaria officinalis</name>
    <name type="common">Common soapwort</name>
    <name type="synonym">Lychnis saponaria</name>
    <dbReference type="NCBI Taxonomy" id="3572"/>
    <lineage>
        <taxon>Eukaryota</taxon>
        <taxon>Viridiplantae</taxon>
        <taxon>Streptophyta</taxon>
        <taxon>Embryophyta</taxon>
        <taxon>Tracheophyta</taxon>
        <taxon>Spermatophyta</taxon>
        <taxon>Magnoliopsida</taxon>
        <taxon>eudicotyledons</taxon>
        <taxon>Gunneridae</taxon>
        <taxon>Pentapetalae</taxon>
        <taxon>Caryophyllales</taxon>
        <taxon>Caryophyllaceae</taxon>
        <taxon>Caryophylleae</taxon>
        <taxon>Saponaria</taxon>
    </lineage>
</organism>
<name>A0AAW1HWY8_SAPOF</name>
<comment type="caution">
    <text evidence="1">The sequence shown here is derived from an EMBL/GenBank/DDBJ whole genome shotgun (WGS) entry which is preliminary data.</text>
</comment>
<keyword evidence="2" id="KW-1185">Reference proteome</keyword>